<reference evidence="2" key="1">
    <citation type="submission" date="2020-07" db="EMBL/GenBank/DDBJ databases">
        <title>Genome sequence and genetic diversity analysis of an under-domesticated orphan crop, white fonio (Digitaria exilis).</title>
        <authorList>
            <person name="Bennetzen J.L."/>
            <person name="Chen S."/>
            <person name="Ma X."/>
            <person name="Wang X."/>
            <person name="Yssel A.E.J."/>
            <person name="Chaluvadi S.R."/>
            <person name="Johnson M."/>
            <person name="Gangashetty P."/>
            <person name="Hamidou F."/>
            <person name="Sanogo M.D."/>
            <person name="Zwaenepoel A."/>
            <person name="Wallace J."/>
            <person name="Van De Peer Y."/>
            <person name="Van Deynze A."/>
        </authorList>
    </citation>
    <scope>NUCLEOTIDE SEQUENCE</scope>
    <source>
        <tissue evidence="2">Leaves</tissue>
    </source>
</reference>
<proteinExistence type="predicted"/>
<keyword evidence="1" id="KW-0472">Membrane</keyword>
<organism evidence="2 3">
    <name type="scientific">Digitaria exilis</name>
    <dbReference type="NCBI Taxonomy" id="1010633"/>
    <lineage>
        <taxon>Eukaryota</taxon>
        <taxon>Viridiplantae</taxon>
        <taxon>Streptophyta</taxon>
        <taxon>Embryophyta</taxon>
        <taxon>Tracheophyta</taxon>
        <taxon>Spermatophyta</taxon>
        <taxon>Magnoliopsida</taxon>
        <taxon>Liliopsida</taxon>
        <taxon>Poales</taxon>
        <taxon>Poaceae</taxon>
        <taxon>PACMAD clade</taxon>
        <taxon>Panicoideae</taxon>
        <taxon>Panicodae</taxon>
        <taxon>Paniceae</taxon>
        <taxon>Anthephorinae</taxon>
        <taxon>Digitaria</taxon>
    </lineage>
</organism>
<evidence type="ECO:0000313" key="2">
    <source>
        <dbReference type="EMBL" id="KAF8680824.1"/>
    </source>
</evidence>
<keyword evidence="1" id="KW-0812">Transmembrane</keyword>
<sequence>MLVYLIGPLGLVHIVKMHSVIYLLLTKKVQLSSKNKWKY</sequence>
<keyword evidence="1" id="KW-1133">Transmembrane helix</keyword>
<name>A0A835AXJ8_9POAL</name>
<comment type="caution">
    <text evidence="2">The sequence shown here is derived from an EMBL/GenBank/DDBJ whole genome shotgun (WGS) entry which is preliminary data.</text>
</comment>
<evidence type="ECO:0000256" key="1">
    <source>
        <dbReference type="SAM" id="Phobius"/>
    </source>
</evidence>
<gene>
    <name evidence="2" type="ORF">HU200_045521</name>
</gene>
<protein>
    <submittedName>
        <fullName evidence="2">Uncharacterized protein</fullName>
    </submittedName>
</protein>
<keyword evidence="3" id="KW-1185">Reference proteome</keyword>
<feature type="transmembrane region" description="Helical" evidence="1">
    <location>
        <begin position="6"/>
        <end position="25"/>
    </location>
</feature>
<accession>A0A835AXJ8</accession>
<dbReference type="Proteomes" id="UP000636709">
    <property type="component" value="Unassembled WGS sequence"/>
</dbReference>
<dbReference type="AlphaFoldDB" id="A0A835AXJ8"/>
<dbReference type="EMBL" id="JACEFO010002112">
    <property type="protein sequence ID" value="KAF8680824.1"/>
    <property type="molecule type" value="Genomic_DNA"/>
</dbReference>
<evidence type="ECO:0000313" key="3">
    <source>
        <dbReference type="Proteomes" id="UP000636709"/>
    </source>
</evidence>